<dbReference type="GO" id="GO:0005829">
    <property type="term" value="C:cytosol"/>
    <property type="evidence" value="ECO:0007669"/>
    <property type="project" value="TreeGrafter"/>
</dbReference>
<dbReference type="EMBL" id="KV453850">
    <property type="protein sequence ID" value="ODV86315.1"/>
    <property type="molecule type" value="Genomic_DNA"/>
</dbReference>
<evidence type="ECO:0000313" key="1">
    <source>
        <dbReference type="EMBL" id="ODV86315.1"/>
    </source>
</evidence>
<dbReference type="InterPro" id="IPR007304">
    <property type="entry name" value="TAP46-like"/>
</dbReference>
<reference evidence="2" key="1">
    <citation type="submission" date="2016-04" db="EMBL/GenBank/DDBJ databases">
        <title>Comparative genomics of biotechnologically important yeasts.</title>
        <authorList>
            <consortium name="DOE Joint Genome Institute"/>
            <person name="Riley R."/>
            <person name="Haridas S."/>
            <person name="Wolfe K.H."/>
            <person name="Lopes M.R."/>
            <person name="Hittinger C.T."/>
            <person name="Goker M."/>
            <person name="Salamov A."/>
            <person name="Wisecaver J."/>
            <person name="Long T.M."/>
            <person name="Aerts A.L."/>
            <person name="Barry K."/>
            <person name="Choi C."/>
            <person name="Clum A."/>
            <person name="Coughlan A.Y."/>
            <person name="Deshpande S."/>
            <person name="Douglass A.P."/>
            <person name="Hanson S.J."/>
            <person name="Klenk H.-P."/>
            <person name="Labutti K."/>
            <person name="Lapidus A."/>
            <person name="Lindquist E."/>
            <person name="Lipzen A."/>
            <person name="Meier-Kolthoff J.P."/>
            <person name="Ohm R.A."/>
            <person name="Otillar R.P."/>
            <person name="Pangilinan J."/>
            <person name="Peng Y."/>
            <person name="Rokas A."/>
            <person name="Rosa C.A."/>
            <person name="Scheuner C."/>
            <person name="Sibirny A.A."/>
            <person name="Slot J.C."/>
            <person name="Stielow J.B."/>
            <person name="Sun H."/>
            <person name="Kurtzman C.P."/>
            <person name="Blackwell M."/>
            <person name="Grigoriev I.V."/>
            <person name="Jeffries T.W."/>
        </authorList>
    </citation>
    <scope>NUCLEOTIDE SEQUENCE [LARGE SCALE GENOMIC DNA]</scope>
    <source>
        <strain evidence="2">NRRL YB-2248</strain>
    </source>
</reference>
<name>A0A1E4T3I6_9ASCO</name>
<evidence type="ECO:0000313" key="2">
    <source>
        <dbReference type="Proteomes" id="UP000094801"/>
    </source>
</evidence>
<dbReference type="GO" id="GO:0009966">
    <property type="term" value="P:regulation of signal transduction"/>
    <property type="evidence" value="ECO:0007669"/>
    <property type="project" value="InterPro"/>
</dbReference>
<dbReference type="AlphaFoldDB" id="A0A1E4T3I6"/>
<dbReference type="OrthoDB" id="10261753at2759"/>
<dbReference type="GO" id="GO:0051721">
    <property type="term" value="F:protein phosphatase 2A binding"/>
    <property type="evidence" value="ECO:0007669"/>
    <property type="project" value="TreeGrafter"/>
</dbReference>
<dbReference type="STRING" id="983967.A0A1E4T3I6"/>
<dbReference type="GO" id="GO:0035303">
    <property type="term" value="P:regulation of dephosphorylation"/>
    <property type="evidence" value="ECO:0007669"/>
    <property type="project" value="TreeGrafter"/>
</dbReference>
<dbReference type="Gene3D" id="1.25.40.540">
    <property type="entry name" value="TAP42-like family"/>
    <property type="match status" value="1"/>
</dbReference>
<dbReference type="PANTHER" id="PTHR10933">
    <property type="entry name" value="IMMUNOGLOBULIN-BINDING PROTEIN 1"/>
    <property type="match status" value="1"/>
</dbReference>
<organism evidence="1 2">
    <name type="scientific">[Candida] arabinofermentans NRRL YB-2248</name>
    <dbReference type="NCBI Taxonomy" id="983967"/>
    <lineage>
        <taxon>Eukaryota</taxon>
        <taxon>Fungi</taxon>
        <taxon>Dikarya</taxon>
        <taxon>Ascomycota</taxon>
        <taxon>Saccharomycotina</taxon>
        <taxon>Pichiomycetes</taxon>
        <taxon>Pichiales</taxon>
        <taxon>Pichiaceae</taxon>
        <taxon>Ogataea</taxon>
        <taxon>Ogataea/Candida clade</taxon>
    </lineage>
</organism>
<gene>
    <name evidence="1" type="ORF">CANARDRAFT_6802</name>
</gene>
<keyword evidence="2" id="KW-1185">Reference proteome</keyword>
<dbReference type="PANTHER" id="PTHR10933:SF9">
    <property type="entry name" value="IMMUNOGLOBULIN-BINDING PROTEIN 1"/>
    <property type="match status" value="1"/>
</dbReference>
<dbReference type="Proteomes" id="UP000094801">
    <property type="component" value="Unassembled WGS sequence"/>
</dbReference>
<accession>A0A1E4T3I6</accession>
<sequence length="362" mass="41250">MSSAEVNIPLSKRYSDALKSLSNLQNSPYRKDSKEFQNQLSETLNELKNVKSTLNQLSLFSMNESLDEVDTRYIKYLAMDYHLAQAMENGGMSPSGGGPKARLANLKLVDSMYLQFLYTLDNYGVLSEAQSKMLDSFENAYDPKLDEVRVKDGVRRREAKIESYKLEKELEAKVKIIEDENAWENLDDEVVRAVYVDQLKLLALKAFGNLEGNLLECEVLSGMPDMSSFHKVEEIKSDDRENNKKSNRFDEGYTDKLESLTKPVLSKEGKVLRPFTIVSSNSTRDKLRQKVQGTGQYLPTMSVEELIDYELKNGGMVADELPEKEFDEDDEVDVDRLTYSKREWDEFAEANRKGSGNTQNLG</sequence>
<proteinExistence type="predicted"/>
<dbReference type="Pfam" id="PF04177">
    <property type="entry name" value="TAP42"/>
    <property type="match status" value="1"/>
</dbReference>
<protein>
    <recommendedName>
        <fullName evidence="3">TAP42-like protein</fullName>
    </recommendedName>
</protein>
<dbReference type="InterPro" id="IPR038511">
    <property type="entry name" value="TAP42/TAP46-like_sf"/>
</dbReference>
<evidence type="ECO:0008006" key="3">
    <source>
        <dbReference type="Google" id="ProtNLM"/>
    </source>
</evidence>